<keyword evidence="8" id="KW-0862">Zinc</keyword>
<sequence>MIREYDDYGPIPETKSLVDTFVTIDLHRKHQVLENQKHSILIENHRNSAGFDSVLKRCKDLGEKYQIHPDLVLILLDQCKWDDNIFEELWVQNAQTLLAKIGIPYSQKNLDPGLRNVAEDGICENCCEEKHKEDLWCLPCGHYLCTDCWKAVINYSAEQGICFIKCQSYKCNCILPITSIEKFSSKKVYDNLVNYLTDLQISISSDLRQCPNPRCAKPLSVVGCGARYCNIMKCSYCNTEFCIKCFGLCHAPATCSQVELWDLVTNEDLMERRLLNSERKRCPRCHYIIEKNDGCNHMTCLKCRYEFCWICLRNWENHQKNYYQCNEEPTAEAQQYLTPADDINPKFLEEYNDVFLKSRLQADSYSKRQDELIEMIKDRIARESGTDPEQITQTLRNIIDQLIWAYRNVQWSAVVLFFDRFDQLKKLNVALADQVNNPKKYSIHYNLIHYAQLNLMNDISQVDKIVENAKSSTIPNLKLRDFSKLYIRLKLSRDVLLKQCDPLYQSFK</sequence>
<evidence type="ECO:0000256" key="2">
    <source>
        <dbReference type="ARBA" id="ARBA00012251"/>
    </source>
</evidence>
<dbReference type="CDD" id="cd20335">
    <property type="entry name" value="BRcat_RBR"/>
    <property type="match status" value="1"/>
</dbReference>
<dbReference type="Gene3D" id="1.20.120.1750">
    <property type="match status" value="1"/>
</dbReference>
<organism evidence="10 11">
    <name type="scientific">Trichomonas vaginalis (strain ATCC PRA-98 / G3)</name>
    <dbReference type="NCBI Taxonomy" id="412133"/>
    <lineage>
        <taxon>Eukaryota</taxon>
        <taxon>Metamonada</taxon>
        <taxon>Parabasalia</taxon>
        <taxon>Trichomonadida</taxon>
        <taxon>Trichomonadidae</taxon>
        <taxon>Trichomonas</taxon>
    </lineage>
</organism>
<dbReference type="InterPro" id="IPR044066">
    <property type="entry name" value="TRIAD_supradom"/>
</dbReference>
<dbReference type="InterPro" id="IPR013083">
    <property type="entry name" value="Znf_RING/FYVE/PHD"/>
</dbReference>
<dbReference type="RefSeq" id="XP_001580830.1">
    <property type="nucleotide sequence ID" value="XM_001580780.1"/>
</dbReference>
<keyword evidence="6" id="KW-0863">Zinc-finger</keyword>
<dbReference type="GO" id="GO:0016567">
    <property type="term" value="P:protein ubiquitination"/>
    <property type="evidence" value="ECO:0007669"/>
    <property type="project" value="InterPro"/>
</dbReference>
<proteinExistence type="predicted"/>
<comment type="catalytic activity">
    <reaction evidence="1">
        <text>[E2 ubiquitin-conjugating enzyme]-S-ubiquitinyl-L-cysteine + [acceptor protein]-L-lysine = [E2 ubiquitin-conjugating enzyme]-L-cysteine + [acceptor protein]-N(6)-ubiquitinyl-L-lysine.</text>
        <dbReference type="EC" id="2.3.2.31"/>
    </reaction>
</comment>
<evidence type="ECO:0000256" key="6">
    <source>
        <dbReference type="ARBA" id="ARBA00022771"/>
    </source>
</evidence>
<dbReference type="eggNOG" id="KOG1815">
    <property type="taxonomic scope" value="Eukaryota"/>
</dbReference>
<dbReference type="InterPro" id="IPR031127">
    <property type="entry name" value="E3_UB_ligase_RBR"/>
</dbReference>
<accession>A2DI48</accession>
<evidence type="ECO:0000259" key="9">
    <source>
        <dbReference type="PROSITE" id="PS51873"/>
    </source>
</evidence>
<protein>
    <recommendedName>
        <fullName evidence="2">RBR-type E3 ubiquitin transferase</fullName>
        <ecNumber evidence="2">2.3.2.31</ecNumber>
    </recommendedName>
</protein>
<dbReference type="Pfam" id="PF01485">
    <property type="entry name" value="IBR"/>
    <property type="match status" value="1"/>
</dbReference>
<evidence type="ECO:0000256" key="3">
    <source>
        <dbReference type="ARBA" id="ARBA00022679"/>
    </source>
</evidence>
<dbReference type="VEuPathDB" id="TrichDB:TVAG_129520"/>
<evidence type="ECO:0000313" key="10">
    <source>
        <dbReference type="EMBL" id="EAY19844.1"/>
    </source>
</evidence>
<evidence type="ECO:0000256" key="7">
    <source>
        <dbReference type="ARBA" id="ARBA00022786"/>
    </source>
</evidence>
<gene>
    <name evidence="10" type="ORF">TVAG_129520</name>
</gene>
<dbReference type="STRING" id="5722.A2DI48"/>
<dbReference type="AlphaFoldDB" id="A2DI48"/>
<reference evidence="10" key="1">
    <citation type="submission" date="2006-10" db="EMBL/GenBank/DDBJ databases">
        <authorList>
            <person name="Amadeo P."/>
            <person name="Zhao Q."/>
            <person name="Wortman J."/>
            <person name="Fraser-Liggett C."/>
            <person name="Carlton J."/>
        </authorList>
    </citation>
    <scope>NUCLEOTIDE SEQUENCE</scope>
    <source>
        <strain evidence="10">G3</strain>
    </source>
</reference>
<dbReference type="EC" id="2.3.2.31" evidence="2"/>
<dbReference type="SMR" id="A2DI48"/>
<keyword evidence="7" id="KW-0833">Ubl conjugation pathway</keyword>
<dbReference type="InterPro" id="IPR002867">
    <property type="entry name" value="IBR_dom"/>
</dbReference>
<dbReference type="GO" id="GO:0006511">
    <property type="term" value="P:ubiquitin-dependent protein catabolic process"/>
    <property type="evidence" value="ECO:0000318"/>
    <property type="project" value="GO_Central"/>
</dbReference>
<keyword evidence="4" id="KW-0479">Metal-binding</keyword>
<feature type="domain" description="RING-type" evidence="9">
    <location>
        <begin position="119"/>
        <end position="329"/>
    </location>
</feature>
<name>A2DI48_TRIV3</name>
<keyword evidence="11" id="KW-1185">Reference proteome</keyword>
<dbReference type="SUPFAM" id="SSF57850">
    <property type="entry name" value="RING/U-box"/>
    <property type="match status" value="3"/>
</dbReference>
<dbReference type="InParanoid" id="A2DI48"/>
<dbReference type="PROSITE" id="PS51873">
    <property type="entry name" value="TRIAD"/>
    <property type="match status" value="1"/>
</dbReference>
<dbReference type="PANTHER" id="PTHR11685">
    <property type="entry name" value="RBR FAMILY RING FINGER AND IBR DOMAIN-CONTAINING"/>
    <property type="match status" value="1"/>
</dbReference>
<dbReference type="KEGG" id="tva:5465375"/>
<dbReference type="VEuPathDB" id="TrichDB:TVAGG3_0712700"/>
<dbReference type="EMBL" id="DS113203">
    <property type="protein sequence ID" value="EAY19844.1"/>
    <property type="molecule type" value="Genomic_DNA"/>
</dbReference>
<dbReference type="Pfam" id="PF22191">
    <property type="entry name" value="IBR_1"/>
    <property type="match status" value="1"/>
</dbReference>
<keyword evidence="5" id="KW-0677">Repeat</keyword>
<dbReference type="GO" id="GO:0000151">
    <property type="term" value="C:ubiquitin ligase complex"/>
    <property type="evidence" value="ECO:0000318"/>
    <property type="project" value="GO_Central"/>
</dbReference>
<dbReference type="GO" id="GO:0008270">
    <property type="term" value="F:zinc ion binding"/>
    <property type="evidence" value="ECO:0007669"/>
    <property type="project" value="UniProtKB-KW"/>
</dbReference>
<evidence type="ECO:0000313" key="11">
    <source>
        <dbReference type="Proteomes" id="UP000001542"/>
    </source>
</evidence>
<evidence type="ECO:0000256" key="8">
    <source>
        <dbReference type="ARBA" id="ARBA00022833"/>
    </source>
</evidence>
<dbReference type="FunFam" id="1.20.120.1750:FF:000043">
    <property type="entry name" value="RBR-type E3 ubiquitin transferase"/>
    <property type="match status" value="1"/>
</dbReference>
<dbReference type="Proteomes" id="UP000001542">
    <property type="component" value="Unassembled WGS sequence"/>
</dbReference>
<evidence type="ECO:0000256" key="1">
    <source>
        <dbReference type="ARBA" id="ARBA00001798"/>
    </source>
</evidence>
<dbReference type="GO" id="GO:0061630">
    <property type="term" value="F:ubiquitin protein ligase activity"/>
    <property type="evidence" value="ECO:0000318"/>
    <property type="project" value="GO_Central"/>
</dbReference>
<dbReference type="GO" id="GO:0005737">
    <property type="term" value="C:cytoplasm"/>
    <property type="evidence" value="ECO:0000318"/>
    <property type="project" value="GO_Central"/>
</dbReference>
<reference evidence="10" key="2">
    <citation type="journal article" date="2007" name="Science">
        <title>Draft genome sequence of the sexually transmitted pathogen Trichomonas vaginalis.</title>
        <authorList>
            <person name="Carlton J.M."/>
            <person name="Hirt R.P."/>
            <person name="Silva J.C."/>
            <person name="Delcher A.L."/>
            <person name="Schatz M."/>
            <person name="Zhao Q."/>
            <person name="Wortman J.R."/>
            <person name="Bidwell S.L."/>
            <person name="Alsmark U.C.M."/>
            <person name="Besteiro S."/>
            <person name="Sicheritz-Ponten T."/>
            <person name="Noel C.J."/>
            <person name="Dacks J.B."/>
            <person name="Foster P.G."/>
            <person name="Simillion C."/>
            <person name="Van de Peer Y."/>
            <person name="Miranda-Saavedra D."/>
            <person name="Barton G.J."/>
            <person name="Westrop G.D."/>
            <person name="Mueller S."/>
            <person name="Dessi D."/>
            <person name="Fiori P.L."/>
            <person name="Ren Q."/>
            <person name="Paulsen I."/>
            <person name="Zhang H."/>
            <person name="Bastida-Corcuera F.D."/>
            <person name="Simoes-Barbosa A."/>
            <person name="Brown M.T."/>
            <person name="Hayes R.D."/>
            <person name="Mukherjee M."/>
            <person name="Okumura C.Y."/>
            <person name="Schneider R."/>
            <person name="Smith A.J."/>
            <person name="Vanacova S."/>
            <person name="Villalvazo M."/>
            <person name="Haas B.J."/>
            <person name="Pertea M."/>
            <person name="Feldblyum T.V."/>
            <person name="Utterback T.R."/>
            <person name="Shu C.L."/>
            <person name="Osoegawa K."/>
            <person name="de Jong P.J."/>
            <person name="Hrdy I."/>
            <person name="Horvathova L."/>
            <person name="Zubacova Z."/>
            <person name="Dolezal P."/>
            <person name="Malik S.B."/>
            <person name="Logsdon J.M. Jr."/>
            <person name="Henze K."/>
            <person name="Gupta A."/>
            <person name="Wang C.C."/>
            <person name="Dunne R.L."/>
            <person name="Upcroft J.A."/>
            <person name="Upcroft P."/>
            <person name="White O."/>
            <person name="Salzberg S.L."/>
            <person name="Tang P."/>
            <person name="Chiu C.-H."/>
            <person name="Lee Y.-S."/>
            <person name="Embley T.M."/>
            <person name="Coombs G.H."/>
            <person name="Mottram J.C."/>
            <person name="Tachezy J."/>
            <person name="Fraser-Liggett C.M."/>
            <person name="Johnson P.J."/>
        </authorList>
    </citation>
    <scope>NUCLEOTIDE SEQUENCE [LARGE SCALE GENOMIC DNA]</scope>
    <source>
        <strain evidence="10">G3</strain>
    </source>
</reference>
<dbReference type="SMART" id="SM00647">
    <property type="entry name" value="IBR"/>
    <property type="match status" value="2"/>
</dbReference>
<keyword evidence="3" id="KW-0808">Transferase</keyword>
<dbReference type="GO" id="GO:0031624">
    <property type="term" value="F:ubiquitin conjugating enzyme binding"/>
    <property type="evidence" value="ECO:0000318"/>
    <property type="project" value="GO_Central"/>
</dbReference>
<dbReference type="OMA" id="CYYSSDQ"/>
<evidence type="ECO:0000256" key="4">
    <source>
        <dbReference type="ARBA" id="ARBA00022723"/>
    </source>
</evidence>
<evidence type="ECO:0000256" key="5">
    <source>
        <dbReference type="ARBA" id="ARBA00022737"/>
    </source>
</evidence>
<dbReference type="OrthoDB" id="10009520at2759"/>
<dbReference type="Gene3D" id="3.30.40.10">
    <property type="entry name" value="Zinc/RING finger domain, C3HC4 (zinc finger)"/>
    <property type="match status" value="1"/>
</dbReference>